<evidence type="ECO:0000313" key="1">
    <source>
        <dbReference type="EMBL" id="KAI3766231.1"/>
    </source>
</evidence>
<protein>
    <submittedName>
        <fullName evidence="1">Uncharacterized protein</fullName>
    </submittedName>
</protein>
<organism evidence="1 2">
    <name type="scientific">Cichorium intybus</name>
    <name type="common">Chicory</name>
    <dbReference type="NCBI Taxonomy" id="13427"/>
    <lineage>
        <taxon>Eukaryota</taxon>
        <taxon>Viridiplantae</taxon>
        <taxon>Streptophyta</taxon>
        <taxon>Embryophyta</taxon>
        <taxon>Tracheophyta</taxon>
        <taxon>Spermatophyta</taxon>
        <taxon>Magnoliopsida</taxon>
        <taxon>eudicotyledons</taxon>
        <taxon>Gunneridae</taxon>
        <taxon>Pentapetalae</taxon>
        <taxon>asterids</taxon>
        <taxon>campanulids</taxon>
        <taxon>Asterales</taxon>
        <taxon>Asteraceae</taxon>
        <taxon>Cichorioideae</taxon>
        <taxon>Cichorieae</taxon>
        <taxon>Cichoriinae</taxon>
        <taxon>Cichorium</taxon>
    </lineage>
</organism>
<dbReference type="EMBL" id="CM042011">
    <property type="protein sequence ID" value="KAI3766231.1"/>
    <property type="molecule type" value="Genomic_DNA"/>
</dbReference>
<keyword evidence="2" id="KW-1185">Reference proteome</keyword>
<reference evidence="1 2" key="2">
    <citation type="journal article" date="2022" name="Mol. Ecol. Resour.">
        <title>The genomes of chicory, endive, great burdock and yacon provide insights into Asteraceae paleo-polyploidization history and plant inulin production.</title>
        <authorList>
            <person name="Fan W."/>
            <person name="Wang S."/>
            <person name="Wang H."/>
            <person name="Wang A."/>
            <person name="Jiang F."/>
            <person name="Liu H."/>
            <person name="Zhao H."/>
            <person name="Xu D."/>
            <person name="Zhang Y."/>
        </authorList>
    </citation>
    <scope>NUCLEOTIDE SEQUENCE [LARGE SCALE GENOMIC DNA]</scope>
    <source>
        <strain evidence="2">cv. Punajuju</strain>
        <tissue evidence="1">Leaves</tissue>
    </source>
</reference>
<comment type="caution">
    <text evidence="1">The sequence shown here is derived from an EMBL/GenBank/DDBJ whole genome shotgun (WGS) entry which is preliminary data.</text>
</comment>
<dbReference type="Proteomes" id="UP001055811">
    <property type="component" value="Linkage Group LG03"/>
</dbReference>
<evidence type="ECO:0000313" key="2">
    <source>
        <dbReference type="Proteomes" id="UP001055811"/>
    </source>
</evidence>
<reference evidence="2" key="1">
    <citation type="journal article" date="2022" name="Mol. Ecol. Resour.">
        <title>The genomes of chicory, endive, great burdock and yacon provide insights into Asteraceae palaeo-polyploidization history and plant inulin production.</title>
        <authorList>
            <person name="Fan W."/>
            <person name="Wang S."/>
            <person name="Wang H."/>
            <person name="Wang A."/>
            <person name="Jiang F."/>
            <person name="Liu H."/>
            <person name="Zhao H."/>
            <person name="Xu D."/>
            <person name="Zhang Y."/>
        </authorList>
    </citation>
    <scope>NUCLEOTIDE SEQUENCE [LARGE SCALE GENOMIC DNA]</scope>
    <source>
        <strain evidence="2">cv. Punajuju</strain>
    </source>
</reference>
<accession>A0ACB9F5Q4</accession>
<gene>
    <name evidence="1" type="ORF">L2E82_16283</name>
</gene>
<sequence>MHQPIDWFSWLSKTSLEPSLIYEYGMAFSRNELEEDDITYFNHEFLQSMGISIAKHRLEILKLARKQKGSRGSHPISKFIFAIKKTKRTLANFIQRWVRRDESALVLVRKSYGWKGTMLRRNKRLMTFKQATPTLLLTNSYHKSDSVRINSFASPLVYDLRYDQGKNDGFDGDDHEKYDEGDDGDYWSGGGVKEIKWDTMFQNLKPT</sequence>
<name>A0ACB9F5Q4_CICIN</name>
<proteinExistence type="predicted"/>